<sequence>MHILKNKAREIIEHAEPNLGVVGLFGFLGYPVYYLIWTYIFPQPYENLPLRIFCAFISIPWVLYRFIPKKLKEIFPVYFFISLFIVIPFFFSFMTLKNEFSVVWAMSTMAGLFLLTLLMSDRVLVSIMTGAGFMAAYVTVLTIDGRVSFTYFIPEYIPIFIFSIAGSIIASHKQQQAYKSKIALMKSLSGSIAHEMRNPLNAITNAIASVQNTLPVKPGIDAAAKSYYRLSHSGLINIHNIIEDSSHTLSSANKIIDSILTSLQGGEVIVDEFIRIKSENAIETALSRFPYNDVKEQKVISFEKCMNFDFLGDRDLFFFVIFNLLKNALYYKDRNNFHISIATDVTALSNIIRVKDNGPGIKAKNIEQIFESFYTSNKKGGNGLGLSFCRRVIESFGGTIVCSSKEGEWTEFTITLPKYYSKTVREIKRNILRKKRILVTDDDSSNRLIISKYLSELHCQIDQAENGLQAVAMVSEKRYDLIFIDFEMPFLNGDRAVKLIRSAQNIDPSLALHYRDVPIIGITSLPKPEATERAEKNGMNEVLAKPVSVTTTRKIIEKYFFSEASPDRDETEITVSNERILLVDDNETSRRIMSALLENYGYHIEQAVNGREALSLLEKEDFDLILMDVDMPVMDGIEATKAIRSGKNFFRFRAGKTIPIIAITGNNDEQSSRILKEAGVNFHLCKPVFKDKLITTINVLLKNNIQEETPMINNTSYESEQEGSDFWTTINSEKILDRSIIDELREIGGDELIVTLFATFIDDADKCTADLDEAVGNQDMKQFDHLIHSLKGTSGSIGANKMYLLSGYINEFSRNAAWPDNSSWMEVLKKVYAETIKELKNYIHILAQHSSRQT</sequence>
<dbReference type="SMART" id="SM00448">
    <property type="entry name" value="REC"/>
    <property type="match status" value="2"/>
</dbReference>
<keyword evidence="3 5" id="KW-0597">Phosphoprotein</keyword>
<feature type="domain" description="Histidine kinase" evidence="7">
    <location>
        <begin position="191"/>
        <end position="420"/>
    </location>
</feature>
<gene>
    <name evidence="10" type="ORF">CferDRAFT_2121</name>
</gene>
<evidence type="ECO:0000256" key="1">
    <source>
        <dbReference type="ARBA" id="ARBA00000085"/>
    </source>
</evidence>
<evidence type="ECO:0000256" key="4">
    <source>
        <dbReference type="PROSITE-ProRule" id="PRU00110"/>
    </source>
</evidence>
<dbReference type="PROSITE" id="PS50110">
    <property type="entry name" value="RESPONSE_REGULATORY"/>
    <property type="match status" value="2"/>
</dbReference>
<evidence type="ECO:0000256" key="3">
    <source>
        <dbReference type="ARBA" id="ARBA00022553"/>
    </source>
</evidence>
<feature type="modified residue" description="4-aspartylphosphate" evidence="5">
    <location>
        <position position="628"/>
    </location>
</feature>
<feature type="transmembrane region" description="Helical" evidence="6">
    <location>
        <begin position="21"/>
        <end position="42"/>
    </location>
</feature>
<dbReference type="PROSITE" id="PS50109">
    <property type="entry name" value="HIS_KIN"/>
    <property type="match status" value="1"/>
</dbReference>
<feature type="transmembrane region" description="Helical" evidence="6">
    <location>
        <begin position="74"/>
        <end position="94"/>
    </location>
</feature>
<dbReference type="InterPro" id="IPR001789">
    <property type="entry name" value="Sig_transdc_resp-reg_receiver"/>
</dbReference>
<keyword evidence="10" id="KW-0547">Nucleotide-binding</keyword>
<keyword evidence="6" id="KW-0812">Transmembrane</keyword>
<dbReference type="SUPFAM" id="SSF52172">
    <property type="entry name" value="CheY-like"/>
    <property type="match status" value="2"/>
</dbReference>
<dbReference type="CDD" id="cd00075">
    <property type="entry name" value="HATPase"/>
    <property type="match status" value="1"/>
</dbReference>
<dbReference type="PRINTS" id="PR00344">
    <property type="entry name" value="BCTRLSENSOR"/>
</dbReference>
<evidence type="ECO:0000256" key="5">
    <source>
        <dbReference type="PROSITE-ProRule" id="PRU00169"/>
    </source>
</evidence>
<dbReference type="Pfam" id="PF02518">
    <property type="entry name" value="HATPase_c"/>
    <property type="match status" value="1"/>
</dbReference>
<organism evidence="10 11">
    <name type="scientific">Chlorobium ferrooxidans DSM 13031</name>
    <dbReference type="NCBI Taxonomy" id="377431"/>
    <lineage>
        <taxon>Bacteria</taxon>
        <taxon>Pseudomonadati</taxon>
        <taxon>Chlorobiota</taxon>
        <taxon>Chlorobiia</taxon>
        <taxon>Chlorobiales</taxon>
        <taxon>Chlorobiaceae</taxon>
        <taxon>Chlorobium/Pelodictyon group</taxon>
        <taxon>Chlorobium</taxon>
    </lineage>
</organism>
<dbReference type="RefSeq" id="WP_006365390.1">
    <property type="nucleotide sequence ID" value="NZ_AASE01000001.1"/>
</dbReference>
<dbReference type="InterPro" id="IPR003594">
    <property type="entry name" value="HATPase_dom"/>
</dbReference>
<keyword evidence="6" id="KW-1133">Transmembrane helix</keyword>
<dbReference type="InterPro" id="IPR011006">
    <property type="entry name" value="CheY-like_superfamily"/>
</dbReference>
<evidence type="ECO:0000256" key="6">
    <source>
        <dbReference type="SAM" id="Phobius"/>
    </source>
</evidence>
<feature type="transmembrane region" description="Helical" evidence="6">
    <location>
        <begin position="100"/>
        <end position="118"/>
    </location>
</feature>
<keyword evidence="10" id="KW-0418">Kinase</keyword>
<feature type="transmembrane region" description="Helical" evidence="6">
    <location>
        <begin position="123"/>
        <end position="143"/>
    </location>
</feature>
<dbReference type="InterPro" id="IPR050956">
    <property type="entry name" value="2C_system_His_kinase"/>
</dbReference>
<dbReference type="Gene3D" id="1.10.287.130">
    <property type="match status" value="1"/>
</dbReference>
<reference evidence="10 11" key="2">
    <citation type="submission" date="2006-07" db="EMBL/GenBank/DDBJ databases">
        <title>Sequencing of the draft genome and assembly of Chlorobium ferroxidans DSM 13031.</title>
        <authorList>
            <consortium name="US DOE Joint Genome Institute (JGI-PGF)"/>
            <person name="Copeland A."/>
            <person name="Lucas S."/>
            <person name="Lapidus A."/>
            <person name="Barry K."/>
            <person name="Glavina del Rio T."/>
            <person name="Dalin E."/>
            <person name="Tice H."/>
            <person name="Bruce D."/>
            <person name="Pitluck S."/>
            <person name="Richardson P."/>
        </authorList>
    </citation>
    <scope>NUCLEOTIDE SEQUENCE [LARGE SCALE GENOMIC DNA]</scope>
    <source>
        <strain evidence="10 11">DSM 13031</strain>
    </source>
</reference>
<dbReference type="SUPFAM" id="SSF47226">
    <property type="entry name" value="Histidine-containing phosphotransfer domain, HPT domain"/>
    <property type="match status" value="1"/>
</dbReference>
<dbReference type="GO" id="GO:0005524">
    <property type="term" value="F:ATP binding"/>
    <property type="evidence" value="ECO:0007669"/>
    <property type="project" value="UniProtKB-KW"/>
</dbReference>
<reference evidence="10 11" key="1">
    <citation type="submission" date="2006-07" db="EMBL/GenBank/DDBJ databases">
        <title>Annotation of the draft genome assembly of Chlorobium ferroxidans DSM 13031.</title>
        <authorList>
            <consortium name="US DOE Joint Genome Institute (JGI-ORNL)"/>
            <person name="Larimer F."/>
            <person name="Land M."/>
            <person name="Hauser L."/>
        </authorList>
    </citation>
    <scope>NUCLEOTIDE SEQUENCE [LARGE SCALE GENOMIC DNA]</scope>
    <source>
        <strain evidence="10 11">DSM 13031</strain>
    </source>
</reference>
<dbReference type="AlphaFoldDB" id="Q0YUB2"/>
<dbReference type="OrthoDB" id="593752at2"/>
<dbReference type="SMART" id="SM00073">
    <property type="entry name" value="HPT"/>
    <property type="match status" value="1"/>
</dbReference>
<dbReference type="Proteomes" id="UP000004162">
    <property type="component" value="Unassembled WGS sequence"/>
</dbReference>
<accession>Q0YUB2</accession>
<dbReference type="EC" id="2.7.13.3" evidence="2"/>
<evidence type="ECO:0000259" key="8">
    <source>
        <dbReference type="PROSITE" id="PS50110"/>
    </source>
</evidence>
<feature type="modified residue" description="Phosphohistidine" evidence="4">
    <location>
        <position position="788"/>
    </location>
</feature>
<feature type="modified residue" description="4-aspartylphosphate" evidence="5">
    <location>
        <position position="485"/>
    </location>
</feature>
<dbReference type="SUPFAM" id="SSF47384">
    <property type="entry name" value="Homodimeric domain of signal transducing histidine kinase"/>
    <property type="match status" value="1"/>
</dbReference>
<evidence type="ECO:0000313" key="10">
    <source>
        <dbReference type="EMBL" id="EAT60114.1"/>
    </source>
</evidence>
<feature type="transmembrane region" description="Helical" evidence="6">
    <location>
        <begin position="149"/>
        <end position="171"/>
    </location>
</feature>
<dbReference type="SUPFAM" id="SSF55874">
    <property type="entry name" value="ATPase domain of HSP90 chaperone/DNA topoisomerase II/histidine kinase"/>
    <property type="match status" value="1"/>
</dbReference>
<dbReference type="InterPro" id="IPR004358">
    <property type="entry name" value="Sig_transdc_His_kin-like_C"/>
</dbReference>
<dbReference type="EMBL" id="AASE01000001">
    <property type="protein sequence ID" value="EAT60114.1"/>
    <property type="molecule type" value="Genomic_DNA"/>
</dbReference>
<feature type="domain" description="Response regulatory" evidence="8">
    <location>
        <begin position="436"/>
        <end position="560"/>
    </location>
</feature>
<keyword evidence="11" id="KW-1185">Reference proteome</keyword>
<dbReference type="Pfam" id="PF00072">
    <property type="entry name" value="Response_reg"/>
    <property type="match status" value="2"/>
</dbReference>
<dbReference type="PROSITE" id="PS50894">
    <property type="entry name" value="HPT"/>
    <property type="match status" value="1"/>
</dbReference>
<dbReference type="InterPro" id="IPR036890">
    <property type="entry name" value="HATPase_C_sf"/>
</dbReference>
<dbReference type="InterPro" id="IPR036641">
    <property type="entry name" value="HPT_dom_sf"/>
</dbReference>
<dbReference type="Gene3D" id="3.30.565.10">
    <property type="entry name" value="Histidine kinase-like ATPase, C-terminal domain"/>
    <property type="match status" value="1"/>
</dbReference>
<dbReference type="Pfam" id="PF01627">
    <property type="entry name" value="Hpt"/>
    <property type="match status" value="1"/>
</dbReference>
<dbReference type="CDD" id="cd17546">
    <property type="entry name" value="REC_hyHK_CKI1_RcsC-like"/>
    <property type="match status" value="2"/>
</dbReference>
<feature type="domain" description="Response regulatory" evidence="8">
    <location>
        <begin position="579"/>
        <end position="701"/>
    </location>
</feature>
<evidence type="ECO:0000313" key="11">
    <source>
        <dbReference type="Proteomes" id="UP000004162"/>
    </source>
</evidence>
<proteinExistence type="predicted"/>
<dbReference type="CDD" id="cd00082">
    <property type="entry name" value="HisKA"/>
    <property type="match status" value="1"/>
</dbReference>
<protein>
    <recommendedName>
        <fullName evidence="2">histidine kinase</fullName>
        <ecNumber evidence="2">2.7.13.3</ecNumber>
    </recommendedName>
</protein>
<dbReference type="Gene3D" id="1.20.120.160">
    <property type="entry name" value="HPT domain"/>
    <property type="match status" value="1"/>
</dbReference>
<dbReference type="SMART" id="SM00387">
    <property type="entry name" value="HATPase_c"/>
    <property type="match status" value="1"/>
</dbReference>
<name>Q0YUB2_9CHLB</name>
<evidence type="ECO:0000259" key="7">
    <source>
        <dbReference type="PROSITE" id="PS50109"/>
    </source>
</evidence>
<dbReference type="InterPro" id="IPR003661">
    <property type="entry name" value="HisK_dim/P_dom"/>
</dbReference>
<dbReference type="GO" id="GO:0000155">
    <property type="term" value="F:phosphorelay sensor kinase activity"/>
    <property type="evidence" value="ECO:0007669"/>
    <property type="project" value="InterPro"/>
</dbReference>
<keyword evidence="10" id="KW-0067">ATP-binding</keyword>
<evidence type="ECO:0000256" key="2">
    <source>
        <dbReference type="ARBA" id="ARBA00012438"/>
    </source>
</evidence>
<keyword evidence="6" id="KW-0472">Membrane</keyword>
<comment type="caution">
    <text evidence="10">The sequence shown here is derived from an EMBL/GenBank/DDBJ whole genome shotgun (WGS) entry which is preliminary data.</text>
</comment>
<keyword evidence="10" id="KW-0808">Transferase</keyword>
<dbReference type="InterPro" id="IPR005467">
    <property type="entry name" value="His_kinase_dom"/>
</dbReference>
<dbReference type="InterPro" id="IPR008207">
    <property type="entry name" value="Sig_transdc_His_kin_Hpt_dom"/>
</dbReference>
<feature type="domain" description="HPt" evidence="9">
    <location>
        <begin position="749"/>
        <end position="842"/>
    </location>
</feature>
<evidence type="ECO:0000259" key="9">
    <source>
        <dbReference type="PROSITE" id="PS50894"/>
    </source>
</evidence>
<dbReference type="Gene3D" id="3.40.50.2300">
    <property type="match status" value="2"/>
</dbReference>
<comment type="catalytic activity">
    <reaction evidence="1">
        <text>ATP + protein L-histidine = ADP + protein N-phospho-L-histidine.</text>
        <dbReference type="EC" id="2.7.13.3"/>
    </reaction>
</comment>
<dbReference type="InterPro" id="IPR036097">
    <property type="entry name" value="HisK_dim/P_sf"/>
</dbReference>
<dbReference type="PANTHER" id="PTHR43719:SF28">
    <property type="entry name" value="PEROXIDE STRESS-ACTIVATED HISTIDINE KINASE MAK1-RELATED"/>
    <property type="match status" value="1"/>
</dbReference>
<dbReference type="PANTHER" id="PTHR43719">
    <property type="entry name" value="TWO-COMPONENT HISTIDINE KINASE"/>
    <property type="match status" value="1"/>
</dbReference>